<feature type="domain" description="NAD-dependent epimerase/dehydratase" evidence="2">
    <location>
        <begin position="4"/>
        <end position="249"/>
    </location>
</feature>
<dbReference type="Pfam" id="PF01370">
    <property type="entry name" value="Epimerase"/>
    <property type="match status" value="1"/>
</dbReference>
<reference evidence="3 4" key="1">
    <citation type="journal article" date="2019" name="Nat. Med.">
        <title>A library of human gut bacterial isolates paired with longitudinal multiomics data enables mechanistic microbiome research.</title>
        <authorList>
            <person name="Poyet M."/>
            <person name="Groussin M."/>
            <person name="Gibbons S.M."/>
            <person name="Avila-Pacheco J."/>
            <person name="Jiang X."/>
            <person name="Kearney S.M."/>
            <person name="Perrotta A.R."/>
            <person name="Berdy B."/>
            <person name="Zhao S."/>
            <person name="Lieberman T.D."/>
            <person name="Swanson P.K."/>
            <person name="Smith M."/>
            <person name="Roesemann S."/>
            <person name="Alexander J.E."/>
            <person name="Rich S.A."/>
            <person name="Livny J."/>
            <person name="Vlamakis H."/>
            <person name="Clish C."/>
            <person name="Bullock K."/>
            <person name="Deik A."/>
            <person name="Scott J."/>
            <person name="Pierce K.A."/>
            <person name="Xavier R.J."/>
            <person name="Alm E.J."/>
        </authorList>
    </citation>
    <scope>NUCLEOTIDE SEQUENCE [LARGE SCALE GENOMIC DNA]</scope>
    <source>
        <strain evidence="3 4">BIOML-A6</strain>
    </source>
</reference>
<evidence type="ECO:0000313" key="4">
    <source>
        <dbReference type="Proteomes" id="UP000448877"/>
    </source>
</evidence>
<gene>
    <name evidence="3" type="ORF">F2Y81_27065</name>
</gene>
<dbReference type="AlphaFoldDB" id="A0A108T474"/>
<evidence type="ECO:0000259" key="2">
    <source>
        <dbReference type="Pfam" id="PF01370"/>
    </source>
</evidence>
<protein>
    <submittedName>
        <fullName evidence="3">NAD(P)-dependent oxidoreductase</fullName>
    </submittedName>
</protein>
<dbReference type="InterPro" id="IPR036291">
    <property type="entry name" value="NAD(P)-bd_dom_sf"/>
</dbReference>
<dbReference type="SUPFAM" id="SSF51735">
    <property type="entry name" value="NAD(P)-binding Rossmann-fold domains"/>
    <property type="match status" value="1"/>
</dbReference>
<dbReference type="Proteomes" id="UP000448877">
    <property type="component" value="Unassembled WGS sequence"/>
</dbReference>
<accession>A0A108T474</accession>
<proteinExistence type="inferred from homology"/>
<dbReference type="Gene3D" id="3.40.50.720">
    <property type="entry name" value="NAD(P)-binding Rossmann-like Domain"/>
    <property type="match status" value="1"/>
</dbReference>
<evidence type="ECO:0000256" key="1">
    <source>
        <dbReference type="ARBA" id="ARBA00007637"/>
    </source>
</evidence>
<organism evidence="3 4">
    <name type="scientific">Bacteroides cellulosilyticus</name>
    <dbReference type="NCBI Taxonomy" id="246787"/>
    <lineage>
        <taxon>Bacteria</taxon>
        <taxon>Pseudomonadati</taxon>
        <taxon>Bacteroidota</taxon>
        <taxon>Bacteroidia</taxon>
        <taxon>Bacteroidales</taxon>
        <taxon>Bacteroidaceae</taxon>
        <taxon>Bacteroides</taxon>
    </lineage>
</organism>
<comment type="caution">
    <text evidence="3">The sequence shown here is derived from an EMBL/GenBank/DDBJ whole genome shotgun (WGS) entry which is preliminary data.</text>
</comment>
<evidence type="ECO:0000313" key="3">
    <source>
        <dbReference type="EMBL" id="KAA5412073.1"/>
    </source>
</evidence>
<sequence length="330" mass="37619">MKKVIIFGATGTVGAYTSLFLKDLGYDVIAVGRRKSDNNFFSDHQISYYSIDISDSESFEVLPHKNIEAVLDFAGAMPAKMEGYNPYEYVNTIVMGTLNVLEYAKRINCNRFVFSQSISDILYLFGSENKISADVERRFPVTGDHSVYSICKNAAVNFIEHYAVTYNFKYFILRLPTIYAYHGSPYYYVNGERKYLAYRLLIEKAMRGEPIEVWGNPAQKKEITYIKDLLQIIRGCLETTVQGGIYNVGTGVGVSLEEQIDGIIEVFSSKNNPSPKIYCPSKPSSPQFVLDITKTQTDLGYTPKYGYLEYLRDMKDEMEMNRFNKLWGDA</sequence>
<comment type="similarity">
    <text evidence="1">Belongs to the NAD(P)-dependent epimerase/dehydratase family.</text>
</comment>
<dbReference type="EMBL" id="VVYV01000083">
    <property type="protein sequence ID" value="KAA5412073.1"/>
    <property type="molecule type" value="Genomic_DNA"/>
</dbReference>
<dbReference type="InterPro" id="IPR001509">
    <property type="entry name" value="Epimerase_deHydtase"/>
</dbReference>
<dbReference type="PANTHER" id="PTHR43000">
    <property type="entry name" value="DTDP-D-GLUCOSE 4,6-DEHYDRATASE-RELATED"/>
    <property type="match status" value="1"/>
</dbReference>
<name>A0A108T474_9BACE</name>
<dbReference type="RefSeq" id="WP_060408401.1">
    <property type="nucleotide sequence ID" value="NZ_CABMLT010000023.1"/>
</dbReference>